<sequence>MMSLMLSLALAAAGTEAPPPAKSAKPKKICEKVESTGSAVPKRICRTVVESAPPKDDAHADGDKPGTAATN</sequence>
<dbReference type="AlphaFoldDB" id="A0A142W106"/>
<protein>
    <submittedName>
        <fullName evidence="2">Uncharacterized protein</fullName>
    </submittedName>
</protein>
<feature type="region of interest" description="Disordered" evidence="1">
    <location>
        <begin position="48"/>
        <end position="71"/>
    </location>
</feature>
<evidence type="ECO:0000313" key="3">
    <source>
        <dbReference type="Proteomes" id="UP000076234"/>
    </source>
</evidence>
<reference evidence="3" key="1">
    <citation type="submission" date="2015-11" db="EMBL/GenBank/DDBJ databases">
        <title>Complete genome sequence of a polyethylene glycol-degrading strain Sphingopyxis terrae strain 203-1 (NBRC 15098).</title>
        <authorList>
            <person name="Yoshiyuki O."/>
            <person name="Shouta N."/>
            <person name="Nagata Y."/>
            <person name="Numata M."/>
            <person name="Tsuchikane K."/>
            <person name="Hosoyama A."/>
            <person name="Yamazoe A."/>
            <person name="Tsuda M."/>
            <person name="Fujita N."/>
            <person name="Kawai F."/>
        </authorList>
    </citation>
    <scope>NUCLEOTIDE SEQUENCE [LARGE SCALE GENOMIC DNA]</scope>
    <source>
        <strain evidence="3">203-1</strain>
    </source>
</reference>
<name>A0A142W106_9SPHN</name>
<reference evidence="2 3" key="2">
    <citation type="journal article" date="2016" name="Genome Announc.">
        <title>Complete Genome Sequence of Sphingopyxis terrae Strain 203-1 (NBRC 111660), a Polyethylene Glycol Degrader.</title>
        <authorList>
            <person name="Ohtsubo Y."/>
            <person name="Nonoyama S."/>
            <person name="Nagata Y."/>
            <person name="Numata M."/>
            <person name="Tsuchikane K."/>
            <person name="Hosoyama A."/>
            <person name="Yamazoe A."/>
            <person name="Tsuda M."/>
            <person name="Fujita N."/>
            <person name="Kawai F."/>
        </authorList>
    </citation>
    <scope>NUCLEOTIDE SEQUENCE [LARGE SCALE GENOMIC DNA]</scope>
    <source>
        <strain evidence="2 3">203-1</strain>
    </source>
</reference>
<dbReference type="EMBL" id="CP013342">
    <property type="protein sequence ID" value="AMU95748.1"/>
    <property type="molecule type" value="Genomic_DNA"/>
</dbReference>
<dbReference type="STRING" id="1219058.AOA14_14130"/>
<evidence type="ECO:0000313" key="2">
    <source>
        <dbReference type="EMBL" id="AMU95748.1"/>
    </source>
</evidence>
<dbReference type="RefSeq" id="WP_062902255.1">
    <property type="nucleotide sequence ID" value="NZ_CP013342.1"/>
</dbReference>
<accession>A0A142W106</accession>
<evidence type="ECO:0000256" key="1">
    <source>
        <dbReference type="SAM" id="MobiDB-lite"/>
    </source>
</evidence>
<dbReference type="Proteomes" id="UP000076234">
    <property type="component" value="Chromosome"/>
</dbReference>
<gene>
    <name evidence="2" type="ORF">AOA14_14130</name>
</gene>
<organism evidence="2 3">
    <name type="scientific">Sphingopyxis terrae subsp. terrae NBRC 15098</name>
    <dbReference type="NCBI Taxonomy" id="1219058"/>
    <lineage>
        <taxon>Bacteria</taxon>
        <taxon>Pseudomonadati</taxon>
        <taxon>Pseudomonadota</taxon>
        <taxon>Alphaproteobacteria</taxon>
        <taxon>Sphingomonadales</taxon>
        <taxon>Sphingomonadaceae</taxon>
        <taxon>Sphingopyxis</taxon>
    </lineage>
</organism>
<proteinExistence type="predicted"/>
<dbReference type="KEGG" id="ster:AOA14_14130"/>
<feature type="compositionally biased region" description="Basic and acidic residues" evidence="1">
    <location>
        <begin position="53"/>
        <end position="64"/>
    </location>
</feature>